<name>A0A0P0A7Z8_9RHOB</name>
<gene>
    <name evidence="1" type="ORF">IMCC12053_570</name>
</gene>
<dbReference type="Proteomes" id="UP000064920">
    <property type="component" value="Chromosome"/>
</dbReference>
<dbReference type="Gene3D" id="3.40.630.30">
    <property type="match status" value="1"/>
</dbReference>
<dbReference type="STRING" id="1397108.IMCC12053_570"/>
<dbReference type="PANTHER" id="PTHR43792:SF1">
    <property type="entry name" value="N-ACETYLTRANSFERASE DOMAIN-CONTAINING PROTEIN"/>
    <property type="match status" value="1"/>
</dbReference>
<proteinExistence type="predicted"/>
<organism evidence="1 2">
    <name type="scientific">Celeribacter marinus</name>
    <dbReference type="NCBI Taxonomy" id="1397108"/>
    <lineage>
        <taxon>Bacteria</taxon>
        <taxon>Pseudomonadati</taxon>
        <taxon>Pseudomonadota</taxon>
        <taxon>Alphaproteobacteria</taxon>
        <taxon>Rhodobacterales</taxon>
        <taxon>Roseobacteraceae</taxon>
        <taxon>Celeribacter</taxon>
    </lineage>
</organism>
<reference evidence="1 2" key="1">
    <citation type="submission" date="2015-05" db="EMBL/GenBank/DDBJ databases">
        <authorList>
            <person name="Wang D.B."/>
            <person name="Wang M."/>
        </authorList>
    </citation>
    <scope>NUCLEOTIDE SEQUENCE [LARGE SCALE GENOMIC DNA]</scope>
    <source>
        <strain evidence="1 2">IMCC 12053</strain>
    </source>
</reference>
<dbReference type="GO" id="GO:0005840">
    <property type="term" value="C:ribosome"/>
    <property type="evidence" value="ECO:0007669"/>
    <property type="project" value="UniProtKB-KW"/>
</dbReference>
<dbReference type="PROSITE" id="PS51186">
    <property type="entry name" value="GNAT"/>
    <property type="match status" value="1"/>
</dbReference>
<dbReference type="InterPro" id="IPR051531">
    <property type="entry name" value="N-acetyltransferase"/>
</dbReference>
<keyword evidence="1" id="KW-0687">Ribonucleoprotein</keyword>
<keyword evidence="2" id="KW-1185">Reference proteome</keyword>
<dbReference type="PATRIC" id="fig|1397108.4.peg.588"/>
<evidence type="ECO:0000313" key="1">
    <source>
        <dbReference type="EMBL" id="ALI54518.1"/>
    </source>
</evidence>
<dbReference type="Pfam" id="PF13302">
    <property type="entry name" value="Acetyltransf_3"/>
    <property type="match status" value="1"/>
</dbReference>
<sequence length="190" mass="20589">MTMIIKGLPERTIVPELQAQTAIETERFTLRAARNSDQGLLALYAGDKRVANATRSIPHPLPPGATEAFIKRANDPARTSQTWVLDGAAQGLSEVLGVISLKPLDREQCEVSFWVAPSFWGTGLARTAVKAVVDANPLKSKTIFASIFQDNQASARVVTFAGFQYLGDAEAFCVSRGATVKTWTYLCKTA</sequence>
<accession>A0A0P0A7Z8</accession>
<dbReference type="InterPro" id="IPR000182">
    <property type="entry name" value="GNAT_dom"/>
</dbReference>
<protein>
    <submittedName>
        <fullName evidence="1">50S ribosomal protein acetyltransferase</fullName>
    </submittedName>
</protein>
<keyword evidence="1" id="KW-0808">Transferase</keyword>
<dbReference type="RefSeq" id="WP_062215518.1">
    <property type="nucleotide sequence ID" value="NZ_CP012023.1"/>
</dbReference>
<dbReference type="KEGG" id="cmar:IMCC12053_570"/>
<dbReference type="InterPro" id="IPR016181">
    <property type="entry name" value="Acyl_CoA_acyltransferase"/>
</dbReference>
<evidence type="ECO:0000313" key="2">
    <source>
        <dbReference type="Proteomes" id="UP000064920"/>
    </source>
</evidence>
<dbReference type="SUPFAM" id="SSF55729">
    <property type="entry name" value="Acyl-CoA N-acyltransferases (Nat)"/>
    <property type="match status" value="1"/>
</dbReference>
<dbReference type="AlphaFoldDB" id="A0A0P0A7Z8"/>
<dbReference type="GO" id="GO:0016747">
    <property type="term" value="F:acyltransferase activity, transferring groups other than amino-acyl groups"/>
    <property type="evidence" value="ECO:0007669"/>
    <property type="project" value="InterPro"/>
</dbReference>
<keyword evidence="1" id="KW-0689">Ribosomal protein</keyword>
<dbReference type="PANTHER" id="PTHR43792">
    <property type="entry name" value="GNAT FAMILY, PUTATIVE (AFU_ORTHOLOGUE AFUA_3G00765)-RELATED-RELATED"/>
    <property type="match status" value="1"/>
</dbReference>
<dbReference type="EMBL" id="CP012023">
    <property type="protein sequence ID" value="ALI54518.1"/>
    <property type="molecule type" value="Genomic_DNA"/>
</dbReference>